<dbReference type="InterPro" id="IPR036388">
    <property type="entry name" value="WH-like_DNA-bd_sf"/>
</dbReference>
<evidence type="ECO:0000256" key="1">
    <source>
        <dbReference type="SAM" id="MobiDB-lite"/>
    </source>
</evidence>
<evidence type="ECO:0000313" key="3">
    <source>
        <dbReference type="Proteomes" id="UP000278981"/>
    </source>
</evidence>
<accession>A0A3N9Y4E8</accession>
<dbReference type="Gene3D" id="1.10.10.10">
    <property type="entry name" value="Winged helix-like DNA-binding domain superfamily/Winged helix DNA-binding domain"/>
    <property type="match status" value="1"/>
</dbReference>
<name>A0A3N9Y4E8_9ACTN</name>
<reference evidence="2 3" key="1">
    <citation type="submission" date="2018-04" db="EMBL/GenBank/DDBJ databases">
        <title>Micromonosporas from Atacama Desert.</title>
        <authorList>
            <person name="Carro L."/>
            <person name="Klenk H.-P."/>
            <person name="Goodfellow M."/>
        </authorList>
    </citation>
    <scope>NUCLEOTIDE SEQUENCE [LARGE SCALE GENOMIC DNA]</scope>
    <source>
        <strain evidence="2 3">LB19</strain>
    </source>
</reference>
<organism evidence="2 3">
    <name type="scientific">Micromonospora ureilytica</name>
    <dbReference type="NCBI Taxonomy" id="709868"/>
    <lineage>
        <taxon>Bacteria</taxon>
        <taxon>Bacillati</taxon>
        <taxon>Actinomycetota</taxon>
        <taxon>Actinomycetes</taxon>
        <taxon>Micromonosporales</taxon>
        <taxon>Micromonosporaceae</taxon>
        <taxon>Micromonospora</taxon>
    </lineage>
</organism>
<dbReference type="Proteomes" id="UP000278981">
    <property type="component" value="Unassembled WGS sequence"/>
</dbReference>
<dbReference type="AlphaFoldDB" id="A0A3N9Y4E8"/>
<proteinExistence type="predicted"/>
<feature type="region of interest" description="Disordered" evidence="1">
    <location>
        <begin position="1"/>
        <end position="24"/>
    </location>
</feature>
<protein>
    <submittedName>
        <fullName evidence="2">Uncharacterized protein</fullName>
    </submittedName>
</protein>
<dbReference type="SUPFAM" id="SSF46785">
    <property type="entry name" value="Winged helix' DNA-binding domain"/>
    <property type="match status" value="1"/>
</dbReference>
<gene>
    <name evidence="2" type="ORF">DDE19_03040</name>
</gene>
<dbReference type="OrthoDB" id="139272at28056"/>
<dbReference type="InterPro" id="IPR036390">
    <property type="entry name" value="WH_DNA-bd_sf"/>
</dbReference>
<sequence length="71" mass="7345">MPAPALPGRAPARPAPTPGAQRPAPVRSALLILQAEGLIEGHQGTGTYVAGSRSWCESAPGGAEFVQDLWR</sequence>
<dbReference type="EMBL" id="QDGB01000143">
    <property type="protein sequence ID" value="RQX19742.1"/>
    <property type="molecule type" value="Genomic_DNA"/>
</dbReference>
<comment type="caution">
    <text evidence="2">The sequence shown here is derived from an EMBL/GenBank/DDBJ whole genome shotgun (WGS) entry which is preliminary data.</text>
</comment>
<evidence type="ECO:0000313" key="2">
    <source>
        <dbReference type="EMBL" id="RQX19742.1"/>
    </source>
</evidence>